<proteinExistence type="predicted"/>
<gene>
    <name evidence="3" type="ORF">LPBF_03205</name>
</gene>
<dbReference type="OrthoDB" id="9806903at2"/>
<dbReference type="EMBL" id="LVEP01000013">
    <property type="protein sequence ID" value="OCB77969.1"/>
    <property type="molecule type" value="Genomic_DNA"/>
</dbReference>
<evidence type="ECO:0000256" key="1">
    <source>
        <dbReference type="SAM" id="Coils"/>
    </source>
</evidence>
<feature type="domain" description="DUF4236" evidence="2">
    <location>
        <begin position="1"/>
        <end position="54"/>
    </location>
</feature>
<organism evidence="3 4">
    <name type="scientific">Flavobacterium crassostreae</name>
    <dbReference type="NCBI Taxonomy" id="1763534"/>
    <lineage>
        <taxon>Bacteria</taxon>
        <taxon>Pseudomonadati</taxon>
        <taxon>Bacteroidota</taxon>
        <taxon>Flavobacteriia</taxon>
        <taxon>Flavobacteriales</taxon>
        <taxon>Flavobacteriaceae</taxon>
        <taxon>Flavobacterium</taxon>
    </lineage>
</organism>
<dbReference type="Pfam" id="PF14020">
    <property type="entry name" value="DUF4236"/>
    <property type="match status" value="1"/>
</dbReference>
<accession>A0A1B9E7Q0</accession>
<dbReference type="Proteomes" id="UP000093510">
    <property type="component" value="Unassembled WGS sequence"/>
</dbReference>
<evidence type="ECO:0000313" key="4">
    <source>
        <dbReference type="Proteomes" id="UP000093510"/>
    </source>
</evidence>
<evidence type="ECO:0000313" key="3">
    <source>
        <dbReference type="EMBL" id="OCB77969.1"/>
    </source>
</evidence>
<comment type="caution">
    <text evidence="3">The sequence shown here is derived from an EMBL/GenBank/DDBJ whole genome shotgun (WGS) entry which is preliminary data.</text>
</comment>
<feature type="coiled-coil region" evidence="1">
    <location>
        <begin position="99"/>
        <end position="166"/>
    </location>
</feature>
<dbReference type="STRING" id="1763534.GCA_001831475_02668"/>
<dbReference type="AlphaFoldDB" id="A0A1B9E7Q0"/>
<keyword evidence="1" id="KW-0175">Coiled coil</keyword>
<keyword evidence="4" id="KW-1185">Reference proteome</keyword>
<dbReference type="InterPro" id="IPR025330">
    <property type="entry name" value="DUF4236"/>
</dbReference>
<reference evidence="3 4" key="1">
    <citation type="submission" date="2016-03" db="EMBL/GenBank/DDBJ databases">
        <authorList>
            <person name="Ploux O."/>
        </authorList>
    </citation>
    <scope>NUCLEOTIDE SEQUENCE [LARGE SCALE GENOMIC DNA]</scope>
    <source>
        <strain evidence="3 4">LPB0076</strain>
    </source>
</reference>
<protein>
    <recommendedName>
        <fullName evidence="2">DUF4236 domain-containing protein</fullName>
    </recommendedName>
</protein>
<dbReference type="RefSeq" id="WP_066332370.1">
    <property type="nucleotide sequence ID" value="NZ_CP017688.1"/>
</dbReference>
<sequence>MRFRKRVKVFPGFHLNLSKSGISSTLGVNGASVNFTKKGSYLNTGIPGTGLYDRKKIGTKQNSNFTDSSENIEHKSNSTQEIVGEIKSAETDKLTSANLIELKETLEEVYKDRIELNQEIIQTKKEIKSAKTIRIVAFIFVVGLFVKAFKNKVLDKEEYLRDLENQLENSFINIDVEFDKSFEEKYNGLLNSYNELLTTEVIWDITSSIQQDMKTTRSAASSVVTRKPVKFKFDNIDIIKSTYPAFHFENKNGGDLYIYPAFIIFTTSDNKFALIDIKDLELTFSQQRFLEEEKIPSDTKIIDKTWAKVNKNGSPDKRFKGNYEIPIVGYGKLEIKTSFGLNELYSFSSFEKSGQFSETFLEYKKAI</sequence>
<evidence type="ECO:0000259" key="2">
    <source>
        <dbReference type="Pfam" id="PF14020"/>
    </source>
</evidence>
<name>A0A1B9E7Q0_9FLAO</name>